<dbReference type="InterPro" id="IPR005839">
    <property type="entry name" value="Methylthiotransferase"/>
</dbReference>
<feature type="domain" description="TRAM" evidence="10">
    <location>
        <begin position="381"/>
        <end position="443"/>
    </location>
</feature>
<keyword evidence="4 9" id="KW-0949">S-adenosyl-L-methionine</keyword>
<accession>A0ABW8TRE5</accession>
<dbReference type="SFLD" id="SFLDG01082">
    <property type="entry name" value="B12-binding_domain_containing"/>
    <property type="match status" value="1"/>
</dbReference>
<dbReference type="PROSITE" id="PS50926">
    <property type="entry name" value="TRAM"/>
    <property type="match status" value="1"/>
</dbReference>
<reference evidence="13 14" key="1">
    <citation type="submission" date="2024-11" db="EMBL/GenBank/DDBJ databases">
        <authorList>
            <person name="Heng Y.C."/>
            <person name="Lim A.C.H."/>
            <person name="Lee J.K.Y."/>
            <person name="Kittelmann S."/>
        </authorList>
    </citation>
    <scope>NUCLEOTIDE SEQUENCE [LARGE SCALE GENOMIC DNA]</scope>
    <source>
        <strain evidence="13 14">WILCCON 0202</strain>
    </source>
</reference>
<comment type="catalytic activity">
    <reaction evidence="9">
        <text>N(6)-dimethylallyladenosine(37) in tRNA + (sulfur carrier)-SH + AH2 + 2 S-adenosyl-L-methionine = 2-methylsulfanyl-N(6)-dimethylallyladenosine(37) in tRNA + (sulfur carrier)-H + 5'-deoxyadenosine + L-methionine + A + S-adenosyl-L-homocysteine + 2 H(+)</text>
        <dbReference type="Rhea" id="RHEA:37067"/>
        <dbReference type="Rhea" id="RHEA-COMP:10375"/>
        <dbReference type="Rhea" id="RHEA-COMP:10376"/>
        <dbReference type="Rhea" id="RHEA-COMP:14737"/>
        <dbReference type="Rhea" id="RHEA-COMP:14739"/>
        <dbReference type="ChEBI" id="CHEBI:13193"/>
        <dbReference type="ChEBI" id="CHEBI:15378"/>
        <dbReference type="ChEBI" id="CHEBI:17319"/>
        <dbReference type="ChEBI" id="CHEBI:17499"/>
        <dbReference type="ChEBI" id="CHEBI:29917"/>
        <dbReference type="ChEBI" id="CHEBI:57844"/>
        <dbReference type="ChEBI" id="CHEBI:57856"/>
        <dbReference type="ChEBI" id="CHEBI:59789"/>
        <dbReference type="ChEBI" id="CHEBI:64428"/>
        <dbReference type="ChEBI" id="CHEBI:74415"/>
        <dbReference type="ChEBI" id="CHEBI:74417"/>
        <dbReference type="EC" id="2.8.4.3"/>
    </reaction>
</comment>
<dbReference type="InterPro" id="IPR038135">
    <property type="entry name" value="Methylthiotransferase_N_sf"/>
</dbReference>
<sequence length="443" mass="50293">MNDIIKLKYFIETWGCQMNEEDSEKLSGMLKSQGYVRTDIKEEASVIIFNTCCVRENAELKVYGNLGALKNLKKKNPGLIIAVCGCMMQQEGIADNVIKKYPFVDIIFGTHNAYKFPEYLNRVKQEGKSIIEIVNKEEKIVEGIPVDRESSIKGFVTIMYGCNNFCTYCIVPFVRGRERSREAADIENEIKDMVSKGYKEITLLGQNVNSYGKGQGEDISFAKLLERLDKIEGLERIRFMTSHPKDLSEEVINTIAKSKKICEHIHLPVQSGSTNILKKMNRRYDKAQYFNLVNRIKKAIPNVALSTDIIIGFPGETEEDFLETLDLVKKVEYDSAFTFIYSKRKGTPADEMEEQIPDDIKHDRFNRLVSVVNEISAKKNKEYLGKVVEVLVEGTSKNDSTKLMGRTRTSKLVNFTGDFNSIGKLVNVEITEALSFSLNGKQI</sequence>
<evidence type="ECO:0000313" key="13">
    <source>
        <dbReference type="EMBL" id="MFL0268305.1"/>
    </source>
</evidence>
<comment type="function">
    <text evidence="1 9">Catalyzes the methylthiolation of N6-(dimethylallyl)adenosine (i(6)A), leading to the formation of 2-methylthio-N6-(dimethylallyl)adenosine (ms(2)i(6)A) at position 37 in tRNAs that read codons beginning with uridine.</text>
</comment>
<dbReference type="EC" id="2.8.4.3" evidence="8 9"/>
<dbReference type="InterPro" id="IPR007197">
    <property type="entry name" value="rSAM"/>
</dbReference>
<dbReference type="SUPFAM" id="SSF102114">
    <property type="entry name" value="Radical SAM enzymes"/>
    <property type="match status" value="1"/>
</dbReference>
<evidence type="ECO:0000256" key="3">
    <source>
        <dbReference type="ARBA" id="ARBA00022679"/>
    </source>
</evidence>
<keyword evidence="9" id="KW-0963">Cytoplasm</keyword>
<keyword evidence="5 9" id="KW-0479">Metal-binding</keyword>
<protein>
    <recommendedName>
        <fullName evidence="8 9">tRNA-2-methylthio-N(6)-dimethylallyladenosine synthase</fullName>
        <ecNumber evidence="8 9">2.8.4.3</ecNumber>
    </recommendedName>
    <alternativeName>
        <fullName evidence="9">(Dimethylallyl)adenosine tRNA methylthiotransferase MiaB</fullName>
    </alternativeName>
    <alternativeName>
        <fullName evidence="9">tRNA-i(6)A37 methylthiotransferase</fullName>
    </alternativeName>
</protein>
<proteinExistence type="inferred from homology"/>
<organism evidence="13 14">
    <name type="scientific">Candidatus Clostridium radicumherbarum</name>
    <dbReference type="NCBI Taxonomy" id="3381662"/>
    <lineage>
        <taxon>Bacteria</taxon>
        <taxon>Bacillati</taxon>
        <taxon>Bacillota</taxon>
        <taxon>Clostridia</taxon>
        <taxon>Eubacteriales</taxon>
        <taxon>Clostridiaceae</taxon>
        <taxon>Clostridium</taxon>
    </lineage>
</organism>
<dbReference type="InterPro" id="IPR013848">
    <property type="entry name" value="Methylthiotransferase_N"/>
</dbReference>
<keyword evidence="9" id="KW-0819">tRNA processing</keyword>
<comment type="subcellular location">
    <subcellularLocation>
        <location evidence="9">Cytoplasm</location>
    </subcellularLocation>
</comment>
<evidence type="ECO:0000256" key="9">
    <source>
        <dbReference type="HAMAP-Rule" id="MF_01864"/>
    </source>
</evidence>
<feature type="binding site" evidence="9">
    <location>
        <position position="16"/>
    </location>
    <ligand>
        <name>[4Fe-4S] cluster</name>
        <dbReference type="ChEBI" id="CHEBI:49883"/>
        <label>1</label>
    </ligand>
</feature>
<dbReference type="SMART" id="SM00729">
    <property type="entry name" value="Elp3"/>
    <property type="match status" value="1"/>
</dbReference>
<dbReference type="PROSITE" id="PS01278">
    <property type="entry name" value="MTTASE_RADICAL"/>
    <property type="match status" value="1"/>
</dbReference>
<evidence type="ECO:0000313" key="14">
    <source>
        <dbReference type="Proteomes" id="UP001623661"/>
    </source>
</evidence>
<dbReference type="InterPro" id="IPR006638">
    <property type="entry name" value="Elp3/MiaA/NifB-like_rSAM"/>
</dbReference>
<keyword evidence="2 9" id="KW-0004">4Fe-4S</keyword>
<comment type="subunit">
    <text evidence="9">Monomer.</text>
</comment>
<evidence type="ECO:0000256" key="1">
    <source>
        <dbReference type="ARBA" id="ARBA00003234"/>
    </source>
</evidence>
<dbReference type="NCBIfam" id="TIGR00089">
    <property type="entry name" value="MiaB/RimO family radical SAM methylthiotransferase"/>
    <property type="match status" value="1"/>
</dbReference>
<dbReference type="NCBIfam" id="TIGR01574">
    <property type="entry name" value="miaB-methiolase"/>
    <property type="match status" value="1"/>
</dbReference>
<dbReference type="InterPro" id="IPR002792">
    <property type="entry name" value="TRAM_dom"/>
</dbReference>
<dbReference type="HAMAP" id="MF_01864">
    <property type="entry name" value="tRNA_metthiotr_MiaB"/>
    <property type="match status" value="1"/>
</dbReference>
<evidence type="ECO:0000256" key="6">
    <source>
        <dbReference type="ARBA" id="ARBA00023004"/>
    </source>
</evidence>
<dbReference type="Proteomes" id="UP001623661">
    <property type="component" value="Unassembled WGS sequence"/>
</dbReference>
<evidence type="ECO:0000256" key="2">
    <source>
        <dbReference type="ARBA" id="ARBA00022485"/>
    </source>
</evidence>
<feature type="binding site" evidence="9">
    <location>
        <position position="162"/>
    </location>
    <ligand>
        <name>[4Fe-4S] cluster</name>
        <dbReference type="ChEBI" id="CHEBI:49883"/>
        <label>2</label>
        <note>4Fe-4S-S-AdoMet</note>
    </ligand>
</feature>
<evidence type="ECO:0000256" key="4">
    <source>
        <dbReference type="ARBA" id="ARBA00022691"/>
    </source>
</evidence>
<dbReference type="CDD" id="cd01335">
    <property type="entry name" value="Radical_SAM"/>
    <property type="match status" value="1"/>
</dbReference>
<gene>
    <name evidence="9 13" type="primary">miaB</name>
    <name evidence="13" type="ORF">ACJDUH_09325</name>
</gene>
<evidence type="ECO:0000256" key="7">
    <source>
        <dbReference type="ARBA" id="ARBA00023014"/>
    </source>
</evidence>
<keyword evidence="6 9" id="KW-0408">Iron</keyword>
<evidence type="ECO:0000259" key="10">
    <source>
        <dbReference type="PROSITE" id="PS50926"/>
    </source>
</evidence>
<dbReference type="RefSeq" id="WP_406764881.1">
    <property type="nucleotide sequence ID" value="NZ_JBJHZY010000001.1"/>
</dbReference>
<feature type="binding site" evidence="9">
    <location>
        <position position="166"/>
    </location>
    <ligand>
        <name>[4Fe-4S] cluster</name>
        <dbReference type="ChEBI" id="CHEBI:49883"/>
        <label>2</label>
        <note>4Fe-4S-S-AdoMet</note>
    </ligand>
</feature>
<keyword evidence="14" id="KW-1185">Reference proteome</keyword>
<feature type="domain" description="Radical SAM core" evidence="12">
    <location>
        <begin position="148"/>
        <end position="378"/>
    </location>
</feature>
<dbReference type="GO" id="GO:0035597">
    <property type="term" value="F:tRNA-2-methylthio-N(6)-dimethylallyladenosine(37) synthase activity"/>
    <property type="evidence" value="ECO:0007669"/>
    <property type="project" value="UniProtKB-EC"/>
</dbReference>
<dbReference type="Pfam" id="PF04055">
    <property type="entry name" value="Radical_SAM"/>
    <property type="match status" value="1"/>
</dbReference>
<dbReference type="Gene3D" id="3.80.30.20">
    <property type="entry name" value="tm_1862 like domain"/>
    <property type="match status" value="1"/>
</dbReference>
<dbReference type="EMBL" id="JBJHZY010000001">
    <property type="protein sequence ID" value="MFL0268305.1"/>
    <property type="molecule type" value="Genomic_DNA"/>
</dbReference>
<keyword evidence="7 9" id="KW-0411">Iron-sulfur</keyword>
<feature type="binding site" evidence="9">
    <location>
        <position position="52"/>
    </location>
    <ligand>
        <name>[4Fe-4S] cluster</name>
        <dbReference type="ChEBI" id="CHEBI:49883"/>
        <label>1</label>
    </ligand>
</feature>
<comment type="caution">
    <text evidence="13">The sequence shown here is derived from an EMBL/GenBank/DDBJ whole genome shotgun (WGS) entry which is preliminary data.</text>
</comment>
<dbReference type="Pfam" id="PF00919">
    <property type="entry name" value="UPF0004"/>
    <property type="match status" value="1"/>
</dbReference>
<dbReference type="PANTHER" id="PTHR43020">
    <property type="entry name" value="CDK5 REGULATORY SUBUNIT-ASSOCIATED PROTEIN 1"/>
    <property type="match status" value="1"/>
</dbReference>
<feature type="binding site" evidence="9">
    <location>
        <position position="86"/>
    </location>
    <ligand>
        <name>[4Fe-4S] cluster</name>
        <dbReference type="ChEBI" id="CHEBI:49883"/>
        <label>1</label>
    </ligand>
</feature>
<comment type="cofactor">
    <cofactor evidence="9">
        <name>[4Fe-4S] cluster</name>
        <dbReference type="ChEBI" id="CHEBI:49883"/>
    </cofactor>
    <text evidence="9">Binds 2 [4Fe-4S] clusters. One cluster is coordinated with 3 cysteines and an exchangeable S-adenosyl-L-methionine.</text>
</comment>
<dbReference type="InterPro" id="IPR058240">
    <property type="entry name" value="rSAM_sf"/>
</dbReference>
<name>A0ABW8TRE5_9CLOT</name>
<feature type="domain" description="MTTase N-terminal" evidence="11">
    <location>
        <begin position="7"/>
        <end position="125"/>
    </location>
</feature>
<dbReference type="InterPro" id="IPR023404">
    <property type="entry name" value="rSAM_horseshoe"/>
</dbReference>
<feature type="binding site" evidence="9">
    <location>
        <position position="169"/>
    </location>
    <ligand>
        <name>[4Fe-4S] cluster</name>
        <dbReference type="ChEBI" id="CHEBI:49883"/>
        <label>2</label>
        <note>4Fe-4S-S-AdoMet</note>
    </ligand>
</feature>
<dbReference type="PROSITE" id="PS51918">
    <property type="entry name" value="RADICAL_SAM"/>
    <property type="match status" value="1"/>
</dbReference>
<evidence type="ECO:0000256" key="5">
    <source>
        <dbReference type="ARBA" id="ARBA00022723"/>
    </source>
</evidence>
<keyword evidence="3 9" id="KW-0808">Transferase</keyword>
<dbReference type="Gene3D" id="3.40.50.12160">
    <property type="entry name" value="Methylthiotransferase, N-terminal domain"/>
    <property type="match status" value="1"/>
</dbReference>
<dbReference type="Pfam" id="PF01938">
    <property type="entry name" value="TRAM"/>
    <property type="match status" value="1"/>
</dbReference>
<dbReference type="SFLD" id="SFLDF00273">
    <property type="entry name" value="(dimethylallyl)adenosine_tRNA"/>
    <property type="match status" value="1"/>
</dbReference>
<dbReference type="InterPro" id="IPR006463">
    <property type="entry name" value="MiaB_methiolase"/>
</dbReference>
<evidence type="ECO:0000256" key="8">
    <source>
        <dbReference type="ARBA" id="ARBA00033765"/>
    </source>
</evidence>
<dbReference type="PROSITE" id="PS51449">
    <property type="entry name" value="MTTASE_N"/>
    <property type="match status" value="1"/>
</dbReference>
<dbReference type="SFLD" id="SFLDG01061">
    <property type="entry name" value="methylthiotransferase"/>
    <property type="match status" value="1"/>
</dbReference>
<evidence type="ECO:0000259" key="12">
    <source>
        <dbReference type="PROSITE" id="PS51918"/>
    </source>
</evidence>
<dbReference type="PANTHER" id="PTHR43020:SF2">
    <property type="entry name" value="MITOCHONDRIAL TRNA METHYLTHIOTRANSFERASE CDK5RAP1"/>
    <property type="match status" value="1"/>
</dbReference>
<dbReference type="SFLD" id="SFLDS00029">
    <property type="entry name" value="Radical_SAM"/>
    <property type="match status" value="1"/>
</dbReference>
<dbReference type="InterPro" id="IPR020612">
    <property type="entry name" value="Methylthiotransferase_CS"/>
</dbReference>
<comment type="similarity">
    <text evidence="9">Belongs to the methylthiotransferase family. MiaB subfamily.</text>
</comment>
<evidence type="ECO:0000259" key="11">
    <source>
        <dbReference type="PROSITE" id="PS51449"/>
    </source>
</evidence>